<sequence>MNFSVTKYLLIIMLAGSLAGCGDKNKGTTDNVAAVKGDSTVAVGHVDPNAGKLLGVWHDATIHTEKGEQIAYELVAKDDKYYMQVITFTATNLTVNDAPPISPSASELKKDGARYTAIDDPSQAYEVDKAGDLLIYNGAEIVTKCSKLL</sequence>
<comment type="caution">
    <text evidence="1">The sequence shown here is derived from an EMBL/GenBank/DDBJ whole genome shotgun (WGS) entry which is preliminary data.</text>
</comment>
<evidence type="ECO:0000313" key="1">
    <source>
        <dbReference type="EMBL" id="RFZ83477.1"/>
    </source>
</evidence>
<gene>
    <name evidence="1" type="ORF">DYU05_15220</name>
</gene>
<organism evidence="1 2">
    <name type="scientific">Mucilaginibacter terrenus</name>
    <dbReference type="NCBI Taxonomy" id="2482727"/>
    <lineage>
        <taxon>Bacteria</taxon>
        <taxon>Pseudomonadati</taxon>
        <taxon>Bacteroidota</taxon>
        <taxon>Sphingobacteriia</taxon>
        <taxon>Sphingobacteriales</taxon>
        <taxon>Sphingobacteriaceae</taxon>
        <taxon>Mucilaginibacter</taxon>
    </lineage>
</organism>
<name>A0A3E2NR61_9SPHI</name>
<dbReference type="Proteomes" id="UP000260823">
    <property type="component" value="Unassembled WGS sequence"/>
</dbReference>
<dbReference type="RefSeq" id="WP_117383946.1">
    <property type="nucleotide sequence ID" value="NZ_QWDE01000002.1"/>
</dbReference>
<dbReference type="PROSITE" id="PS51257">
    <property type="entry name" value="PROKAR_LIPOPROTEIN"/>
    <property type="match status" value="1"/>
</dbReference>
<dbReference type="AlphaFoldDB" id="A0A3E2NR61"/>
<evidence type="ECO:0000313" key="2">
    <source>
        <dbReference type="Proteomes" id="UP000260823"/>
    </source>
</evidence>
<protein>
    <recommendedName>
        <fullName evidence="3">Lipoprotein</fullName>
    </recommendedName>
</protein>
<dbReference type="OrthoDB" id="795044at2"/>
<evidence type="ECO:0008006" key="3">
    <source>
        <dbReference type="Google" id="ProtNLM"/>
    </source>
</evidence>
<accession>A0A3E2NR61</accession>
<reference evidence="1 2" key="1">
    <citation type="submission" date="2018-08" db="EMBL/GenBank/DDBJ databases">
        <title>Mucilaginibacter terrae sp. nov., isolated from manganese diggings.</title>
        <authorList>
            <person name="Huang Y."/>
            <person name="Zhou Z."/>
        </authorList>
    </citation>
    <scope>NUCLEOTIDE SEQUENCE [LARGE SCALE GENOMIC DNA]</scope>
    <source>
        <strain evidence="1 2">ZH6</strain>
    </source>
</reference>
<proteinExistence type="predicted"/>
<keyword evidence="2" id="KW-1185">Reference proteome</keyword>
<dbReference type="EMBL" id="QWDE01000002">
    <property type="protein sequence ID" value="RFZ83477.1"/>
    <property type="molecule type" value="Genomic_DNA"/>
</dbReference>